<gene>
    <name evidence="1" type="ORF">LCDVSa012L</name>
</gene>
<keyword evidence="2" id="KW-1185">Reference proteome</keyword>
<protein>
    <submittedName>
        <fullName evidence="1">Uncharacterized protein</fullName>
    </submittedName>
</protein>
<organism evidence="1 2">
    <name type="scientific">Lymphocystis disease virus 3</name>
    <dbReference type="NCBI Taxonomy" id="2560566"/>
    <lineage>
        <taxon>Viruses</taxon>
        <taxon>Varidnaviria</taxon>
        <taxon>Bamfordvirae</taxon>
        <taxon>Nucleocytoviricota</taxon>
        <taxon>Megaviricetes</taxon>
        <taxon>Pimascovirales</taxon>
        <taxon>Pimascovirales incertae sedis</taxon>
        <taxon>Iridoviridae</taxon>
        <taxon>Alphairidovirinae</taxon>
        <taxon>Lymphocystivirus</taxon>
        <taxon>Lymphocystivirus sparus1</taxon>
    </lineage>
</organism>
<accession>A0A1B2RVT0</accession>
<sequence>MRCFKKLNVRSIKMNRRIKRYMKKEFKNFDFSSYKQHIIDFVFTTWVCYKRQFMTDLQRLTVIKTAQKLNDQNVPFVLIYSRLNMTIETEKMINTVFIKPLHVLCLEDVIHPCLYQYFYKPDLGLMDHVRIAVIKYFKKFLTALCKLNPDLSDCLTGNSIMYVDSDVEFISNQFPNLYTAEGLCSYPRLNKIFAEADKTQELSDPKRAFKYVITGQAYTDARQDYALKNRSYKPVIASGENCMICVRYDAIELFKNRVKDDSLIVDFHINPFENHHRQNLDSFYIENHTFIYLQLIKHLKHRNDSSWII</sequence>
<evidence type="ECO:0000313" key="1">
    <source>
        <dbReference type="EMBL" id="AOC55096.1"/>
    </source>
</evidence>
<reference evidence="1 2" key="1">
    <citation type="journal article" date="2016" name="J. Virol.">
        <title>Concurrence of Iridovirus, Polyomavirus, and a Unique Member of a New Group of Fish Papillomaviruses in Lymphocystis Disease-Affected Gilthead Sea Bream.</title>
        <authorList>
            <person name="Lopez-Bueno A."/>
            <person name="Mavian C."/>
            <person name="Labella A.M."/>
            <person name="Castro D."/>
            <person name="Borrego J.J."/>
            <person name="Alcami A."/>
            <person name="Alejo A."/>
        </authorList>
    </citation>
    <scope>NUCLEOTIDE SEQUENCE [LARGE SCALE GENOMIC DNA]</scope>
    <source>
        <strain evidence="1">SA9</strain>
    </source>
</reference>
<dbReference type="Proteomes" id="UP000149121">
    <property type="component" value="Segment"/>
</dbReference>
<dbReference type="KEGG" id="vg:30902588"/>
<dbReference type="OrthoDB" id="20573at10239"/>
<proteinExistence type="predicted"/>
<evidence type="ECO:0000313" key="2">
    <source>
        <dbReference type="Proteomes" id="UP000149121"/>
    </source>
</evidence>
<name>A0A1B2RVT0_9VIRU</name>
<dbReference type="EMBL" id="KX643370">
    <property type="protein sequence ID" value="AOC55096.1"/>
    <property type="molecule type" value="Genomic_DNA"/>
</dbReference>